<accession>A0A9P4TVU5</accession>
<comment type="caution">
    <text evidence="2">The sequence shown here is derived from an EMBL/GenBank/DDBJ whole genome shotgun (WGS) entry which is preliminary data.</text>
</comment>
<evidence type="ECO:0000256" key="1">
    <source>
        <dbReference type="SAM" id="Phobius"/>
    </source>
</evidence>
<feature type="transmembrane region" description="Helical" evidence="1">
    <location>
        <begin position="37"/>
        <end position="59"/>
    </location>
</feature>
<evidence type="ECO:0000313" key="3">
    <source>
        <dbReference type="Proteomes" id="UP000800235"/>
    </source>
</evidence>
<keyword evidence="1" id="KW-0812">Transmembrane</keyword>
<reference evidence="2" key="1">
    <citation type="journal article" date="2020" name="Stud. Mycol.">
        <title>101 Dothideomycetes genomes: a test case for predicting lifestyles and emergence of pathogens.</title>
        <authorList>
            <person name="Haridas S."/>
            <person name="Albert R."/>
            <person name="Binder M."/>
            <person name="Bloem J."/>
            <person name="Labutti K."/>
            <person name="Salamov A."/>
            <person name="Andreopoulos B."/>
            <person name="Baker S."/>
            <person name="Barry K."/>
            <person name="Bills G."/>
            <person name="Bluhm B."/>
            <person name="Cannon C."/>
            <person name="Castanera R."/>
            <person name="Culley D."/>
            <person name="Daum C."/>
            <person name="Ezra D."/>
            <person name="Gonzalez J."/>
            <person name="Henrissat B."/>
            <person name="Kuo A."/>
            <person name="Liang C."/>
            <person name="Lipzen A."/>
            <person name="Lutzoni F."/>
            <person name="Magnuson J."/>
            <person name="Mondo S."/>
            <person name="Nolan M."/>
            <person name="Ohm R."/>
            <person name="Pangilinan J."/>
            <person name="Park H.-J."/>
            <person name="Ramirez L."/>
            <person name="Alfaro M."/>
            <person name="Sun H."/>
            <person name="Tritt A."/>
            <person name="Yoshinaga Y."/>
            <person name="Zwiers L.-H."/>
            <person name="Turgeon B."/>
            <person name="Goodwin S."/>
            <person name="Spatafora J."/>
            <person name="Crous P."/>
            <person name="Grigoriev I."/>
        </authorList>
    </citation>
    <scope>NUCLEOTIDE SEQUENCE</scope>
    <source>
        <strain evidence="2">CBS 130266</strain>
    </source>
</reference>
<dbReference type="Proteomes" id="UP000800235">
    <property type="component" value="Unassembled WGS sequence"/>
</dbReference>
<dbReference type="PROSITE" id="PS51257">
    <property type="entry name" value="PROKAR_LIPOPROTEIN"/>
    <property type="match status" value="1"/>
</dbReference>
<organism evidence="2 3">
    <name type="scientific">Tothia fuscella</name>
    <dbReference type="NCBI Taxonomy" id="1048955"/>
    <lineage>
        <taxon>Eukaryota</taxon>
        <taxon>Fungi</taxon>
        <taxon>Dikarya</taxon>
        <taxon>Ascomycota</taxon>
        <taxon>Pezizomycotina</taxon>
        <taxon>Dothideomycetes</taxon>
        <taxon>Pleosporomycetidae</taxon>
        <taxon>Venturiales</taxon>
        <taxon>Cylindrosympodiaceae</taxon>
        <taxon>Tothia</taxon>
    </lineage>
</organism>
<sequence>MPRILTDEIWTAIVFLTVATGCLAGAIWGGIASYGRGALFGAAGVFFAAGLACAIYGIMHLKHNTKLLQRYYQWRWRVLQPRLSQSGHHIKSGFEVIRNFFAGLRRHRNTTTSDVVLAPITITPATDSSQAALVISDV</sequence>
<proteinExistence type="predicted"/>
<dbReference type="EMBL" id="MU007062">
    <property type="protein sequence ID" value="KAF2427144.1"/>
    <property type="molecule type" value="Genomic_DNA"/>
</dbReference>
<feature type="transmembrane region" description="Helical" evidence="1">
    <location>
        <begin position="12"/>
        <end position="31"/>
    </location>
</feature>
<protein>
    <submittedName>
        <fullName evidence="2">Uncharacterized protein</fullName>
    </submittedName>
</protein>
<keyword evidence="1" id="KW-0472">Membrane</keyword>
<keyword evidence="1" id="KW-1133">Transmembrane helix</keyword>
<dbReference type="AlphaFoldDB" id="A0A9P4TVU5"/>
<name>A0A9P4TVU5_9PEZI</name>
<keyword evidence="3" id="KW-1185">Reference proteome</keyword>
<evidence type="ECO:0000313" key="2">
    <source>
        <dbReference type="EMBL" id="KAF2427144.1"/>
    </source>
</evidence>
<gene>
    <name evidence="2" type="ORF">EJ08DRAFT_663074</name>
</gene>